<name>A0A0A9HGD4_ARUDO</name>
<reference evidence="1" key="2">
    <citation type="journal article" date="2015" name="Data Brief">
        <title>Shoot transcriptome of the giant reed, Arundo donax.</title>
        <authorList>
            <person name="Barrero R.A."/>
            <person name="Guerrero F.D."/>
            <person name="Moolhuijzen P."/>
            <person name="Goolsby J.A."/>
            <person name="Tidwell J."/>
            <person name="Bellgard S.E."/>
            <person name="Bellgard M.I."/>
        </authorList>
    </citation>
    <scope>NUCLEOTIDE SEQUENCE</scope>
    <source>
        <tissue evidence="1">Shoot tissue taken approximately 20 cm above the soil surface</tissue>
    </source>
</reference>
<sequence>MQSQSTVQSFRLAMCQCPFYWWHPTQTVFVVISTNSVIHSNCSTNITSPN</sequence>
<protein>
    <submittedName>
        <fullName evidence="1">Uncharacterized protein</fullName>
    </submittedName>
</protein>
<accession>A0A0A9HGD4</accession>
<dbReference type="EMBL" id="GBRH01161691">
    <property type="protein sequence ID" value="JAE36205.1"/>
    <property type="molecule type" value="Transcribed_RNA"/>
</dbReference>
<reference evidence="1" key="1">
    <citation type="submission" date="2014-09" db="EMBL/GenBank/DDBJ databases">
        <authorList>
            <person name="Magalhaes I.L.F."/>
            <person name="Oliveira U."/>
            <person name="Santos F.R."/>
            <person name="Vidigal T.H.D.A."/>
            <person name="Brescovit A.D."/>
            <person name="Santos A.J."/>
        </authorList>
    </citation>
    <scope>NUCLEOTIDE SEQUENCE</scope>
    <source>
        <tissue evidence="1">Shoot tissue taken approximately 20 cm above the soil surface</tissue>
    </source>
</reference>
<proteinExistence type="predicted"/>
<organism evidence="1">
    <name type="scientific">Arundo donax</name>
    <name type="common">Giant reed</name>
    <name type="synonym">Donax arundinaceus</name>
    <dbReference type="NCBI Taxonomy" id="35708"/>
    <lineage>
        <taxon>Eukaryota</taxon>
        <taxon>Viridiplantae</taxon>
        <taxon>Streptophyta</taxon>
        <taxon>Embryophyta</taxon>
        <taxon>Tracheophyta</taxon>
        <taxon>Spermatophyta</taxon>
        <taxon>Magnoliopsida</taxon>
        <taxon>Liliopsida</taxon>
        <taxon>Poales</taxon>
        <taxon>Poaceae</taxon>
        <taxon>PACMAD clade</taxon>
        <taxon>Arundinoideae</taxon>
        <taxon>Arundineae</taxon>
        <taxon>Arundo</taxon>
    </lineage>
</organism>
<dbReference type="AlphaFoldDB" id="A0A0A9HGD4"/>
<evidence type="ECO:0000313" key="1">
    <source>
        <dbReference type="EMBL" id="JAE36205.1"/>
    </source>
</evidence>